<gene>
    <name evidence="2" type="ORF">M436DRAFT_59629</name>
</gene>
<keyword evidence="3" id="KW-1185">Reference proteome</keyword>
<dbReference type="OrthoDB" id="62952at2759"/>
<dbReference type="AlphaFoldDB" id="A0A074XSX5"/>
<evidence type="ECO:0000313" key="2">
    <source>
        <dbReference type="EMBL" id="KEQ77661.1"/>
    </source>
</evidence>
<evidence type="ECO:0000256" key="1">
    <source>
        <dbReference type="SAM" id="MobiDB-lite"/>
    </source>
</evidence>
<protein>
    <submittedName>
        <fullName evidence="2">Uncharacterized protein</fullName>
    </submittedName>
</protein>
<sequence>MARTHELPFRGLPRELRDMIWKHALTVDDVPFRVLSRLEKPNFGCLGLPDLLLHLSRLTNTCNDPPHLRLFLTNKQVYAESSLVFYSSNEFTKDVMSLDDSKFNANIRYVTRRVRLETRLCQAEIQRSLPPLPNINLPFANHRLDMLTITMPSEPPSLPVLIKGENLAIAPSLAVNIVDCMLKGFIKRIRLVYPTLTSFFTPIQFWTIRVLRKGKPAITGKVGHILNEAWWNTDRGKYAEVLYKLQNVPTLGFTARFEDGTFMRLPRGNAVIVLSRIEDEPIKKHTVPRPRVCIVSSNSHSKRRLPWNPDIADSRPSKIPRLKLPVFIAFSESRSNKMPQRAVQERFKGKSNQIRRLMNDRGPLLTQIPRETYRWQHHPSYDERKTVVPDRSRDRTMNTKHWPFL</sequence>
<feature type="compositionally biased region" description="Basic and acidic residues" evidence="1">
    <location>
        <begin position="386"/>
        <end position="397"/>
    </location>
</feature>
<accession>A0A074XSX5</accession>
<dbReference type="InterPro" id="IPR038883">
    <property type="entry name" value="AN11006-like"/>
</dbReference>
<evidence type="ECO:0000313" key="3">
    <source>
        <dbReference type="Proteomes" id="UP000027730"/>
    </source>
</evidence>
<dbReference type="RefSeq" id="XP_013432064.1">
    <property type="nucleotide sequence ID" value="XM_013576610.1"/>
</dbReference>
<organism evidence="2 3">
    <name type="scientific">Aureobasidium namibiae CBS 147.97</name>
    <dbReference type="NCBI Taxonomy" id="1043004"/>
    <lineage>
        <taxon>Eukaryota</taxon>
        <taxon>Fungi</taxon>
        <taxon>Dikarya</taxon>
        <taxon>Ascomycota</taxon>
        <taxon>Pezizomycotina</taxon>
        <taxon>Dothideomycetes</taxon>
        <taxon>Dothideomycetidae</taxon>
        <taxon>Dothideales</taxon>
        <taxon>Saccotheciaceae</taxon>
        <taxon>Aureobasidium</taxon>
    </lineage>
</organism>
<dbReference type="EMBL" id="KL584702">
    <property type="protein sequence ID" value="KEQ77661.1"/>
    <property type="molecule type" value="Genomic_DNA"/>
</dbReference>
<dbReference type="HOGENOM" id="CLU_754362_0_0_1"/>
<feature type="region of interest" description="Disordered" evidence="1">
    <location>
        <begin position="386"/>
        <end position="405"/>
    </location>
</feature>
<dbReference type="Proteomes" id="UP000027730">
    <property type="component" value="Unassembled WGS sequence"/>
</dbReference>
<dbReference type="PANTHER" id="PTHR42085:SF2">
    <property type="entry name" value="F-BOX DOMAIN-CONTAINING PROTEIN"/>
    <property type="match status" value="1"/>
</dbReference>
<name>A0A074XSX5_9PEZI</name>
<reference evidence="2 3" key="1">
    <citation type="journal article" date="2014" name="BMC Genomics">
        <title>Genome sequencing of four Aureobasidium pullulans varieties: biotechnological potential, stress tolerance, and description of new species.</title>
        <authorList>
            <person name="Gostin Ar C."/>
            <person name="Ohm R.A."/>
            <person name="Kogej T."/>
            <person name="Sonjak S."/>
            <person name="Turk M."/>
            <person name="Zajc J."/>
            <person name="Zalar P."/>
            <person name="Grube M."/>
            <person name="Sun H."/>
            <person name="Han J."/>
            <person name="Sharma A."/>
            <person name="Chiniquy J."/>
            <person name="Ngan C.Y."/>
            <person name="Lipzen A."/>
            <person name="Barry K."/>
            <person name="Grigoriev I.V."/>
            <person name="Gunde-Cimerman N."/>
        </authorList>
    </citation>
    <scope>NUCLEOTIDE SEQUENCE [LARGE SCALE GENOMIC DNA]</scope>
    <source>
        <strain evidence="2 3">CBS 147.97</strain>
    </source>
</reference>
<proteinExistence type="predicted"/>
<dbReference type="PANTHER" id="PTHR42085">
    <property type="entry name" value="F-BOX DOMAIN-CONTAINING PROTEIN"/>
    <property type="match status" value="1"/>
</dbReference>
<dbReference type="GeneID" id="25412841"/>